<sequence length="392" mass="42771">MAWSLSCRSDVARVGRVQGAYVPCRPEVDNNKNVVNQQGGQSVIVSQSNNTTTNKPASWDAPAEEARPFPLAPTPAQLGRAPLQKRLSRGASTGSQNSNDCGGARSDSGPPTPLEGDPLPSPKPDQKSLFKHRTEDTRDKVLETVNFSQKFTNLPQFKPDAYSPSAVVVPKSPQLCFRKKIMKEEDTPVATPLKEPELCHAPATPSAYATPHTTTKLVGNTFFGPDFNIDTFRVATPLKEPELCHAPATPSAYATTHTTTKLVGNTFFGPDFNIDTFRVSESLEDMSPRTPVSAGGARGEAGHRRLLEQRRQLVLKLFQQHGMFPTTQATTDFQTMHMDVFPNKTSLQLKIREVRQKLMAQSNLTPHSELNTPTNVNSPIVSSALQPTSTAS</sequence>
<dbReference type="GO" id="GO:0000977">
    <property type="term" value="F:RNA polymerase II transcription regulatory region sequence-specific DNA binding"/>
    <property type="evidence" value="ECO:0007669"/>
    <property type="project" value="TreeGrafter"/>
</dbReference>
<dbReference type="Pfam" id="PF25981">
    <property type="entry name" value="HTH_Cic_C"/>
    <property type="match status" value="1"/>
</dbReference>
<evidence type="ECO:0000256" key="2">
    <source>
        <dbReference type="ARBA" id="ARBA00023015"/>
    </source>
</evidence>
<dbReference type="InterPro" id="IPR058606">
    <property type="entry name" value="HTH_Cic_C"/>
</dbReference>
<dbReference type="Proteomes" id="UP000653454">
    <property type="component" value="Unassembled WGS sequence"/>
</dbReference>
<proteinExistence type="predicted"/>
<feature type="domain" description="Protein capicua homolog-like C-terminal tri-helical" evidence="7">
    <location>
        <begin position="305"/>
        <end position="359"/>
    </location>
</feature>
<evidence type="ECO:0000259" key="7">
    <source>
        <dbReference type="Pfam" id="PF25981"/>
    </source>
</evidence>
<dbReference type="PANTHER" id="PTHR13059">
    <property type="entry name" value="HMG-BOX TRANSCRIPTION FACTOR BBX"/>
    <property type="match status" value="1"/>
</dbReference>
<evidence type="ECO:0000256" key="3">
    <source>
        <dbReference type="ARBA" id="ARBA00023125"/>
    </source>
</evidence>
<feature type="region of interest" description="Disordered" evidence="6">
    <location>
        <begin position="44"/>
        <end position="137"/>
    </location>
</feature>
<dbReference type="InterPro" id="IPR052412">
    <property type="entry name" value="CC-Dev_Transcription_Reg"/>
</dbReference>
<evidence type="ECO:0000256" key="5">
    <source>
        <dbReference type="ARBA" id="ARBA00023242"/>
    </source>
</evidence>
<keyword evidence="5" id="KW-0539">Nucleus</keyword>
<comment type="caution">
    <text evidence="8">The sequence shown here is derived from an EMBL/GenBank/DDBJ whole genome shotgun (WGS) entry which is preliminary data.</text>
</comment>
<feature type="compositionally biased region" description="Polar residues" evidence="6">
    <location>
        <begin position="90"/>
        <end position="100"/>
    </location>
</feature>
<keyword evidence="4" id="KW-0804">Transcription</keyword>
<reference evidence="8" key="1">
    <citation type="submission" date="2020-11" db="EMBL/GenBank/DDBJ databases">
        <authorList>
            <person name="Whiteford S."/>
        </authorList>
    </citation>
    <scope>NUCLEOTIDE SEQUENCE</scope>
</reference>
<dbReference type="GO" id="GO:0005634">
    <property type="term" value="C:nucleus"/>
    <property type="evidence" value="ECO:0007669"/>
    <property type="project" value="TreeGrafter"/>
</dbReference>
<dbReference type="EMBL" id="CAJHNJ030000014">
    <property type="protein sequence ID" value="CAG9112811.1"/>
    <property type="molecule type" value="Genomic_DNA"/>
</dbReference>
<dbReference type="PANTHER" id="PTHR13059:SF13">
    <property type="entry name" value="PROTEIN CAPICUA HOMOLOG"/>
    <property type="match status" value="1"/>
</dbReference>
<feature type="compositionally biased region" description="Basic and acidic residues" evidence="6">
    <location>
        <begin position="124"/>
        <end position="137"/>
    </location>
</feature>
<keyword evidence="2" id="KW-0805">Transcription regulation</keyword>
<feature type="region of interest" description="Disordered" evidence="6">
    <location>
        <begin position="362"/>
        <end position="392"/>
    </location>
</feature>
<evidence type="ECO:0000313" key="9">
    <source>
        <dbReference type="Proteomes" id="UP000653454"/>
    </source>
</evidence>
<protein>
    <submittedName>
        <fullName evidence="8">(diamondback moth) hypothetical protein</fullName>
    </submittedName>
</protein>
<accession>A0A8S4EAW7</accession>
<keyword evidence="1" id="KW-0597">Phosphoprotein</keyword>
<dbReference type="AlphaFoldDB" id="A0A8S4EAW7"/>
<dbReference type="GO" id="GO:0000981">
    <property type="term" value="F:DNA-binding transcription factor activity, RNA polymerase II-specific"/>
    <property type="evidence" value="ECO:0007669"/>
    <property type="project" value="TreeGrafter"/>
</dbReference>
<gene>
    <name evidence="8" type="ORF">PLXY2_LOCUS5088</name>
</gene>
<name>A0A8S4EAW7_PLUXY</name>
<keyword evidence="3" id="KW-0238">DNA-binding</keyword>
<evidence type="ECO:0000313" key="8">
    <source>
        <dbReference type="EMBL" id="CAG9112811.1"/>
    </source>
</evidence>
<evidence type="ECO:0000256" key="4">
    <source>
        <dbReference type="ARBA" id="ARBA00023163"/>
    </source>
</evidence>
<evidence type="ECO:0000256" key="6">
    <source>
        <dbReference type="SAM" id="MobiDB-lite"/>
    </source>
</evidence>
<keyword evidence="9" id="KW-1185">Reference proteome</keyword>
<organism evidence="8 9">
    <name type="scientific">Plutella xylostella</name>
    <name type="common">Diamondback moth</name>
    <name type="synonym">Plutella maculipennis</name>
    <dbReference type="NCBI Taxonomy" id="51655"/>
    <lineage>
        <taxon>Eukaryota</taxon>
        <taxon>Metazoa</taxon>
        <taxon>Ecdysozoa</taxon>
        <taxon>Arthropoda</taxon>
        <taxon>Hexapoda</taxon>
        <taxon>Insecta</taxon>
        <taxon>Pterygota</taxon>
        <taxon>Neoptera</taxon>
        <taxon>Endopterygota</taxon>
        <taxon>Lepidoptera</taxon>
        <taxon>Glossata</taxon>
        <taxon>Ditrysia</taxon>
        <taxon>Yponomeutoidea</taxon>
        <taxon>Plutellidae</taxon>
        <taxon>Plutella</taxon>
    </lineage>
</organism>
<evidence type="ECO:0000256" key="1">
    <source>
        <dbReference type="ARBA" id="ARBA00022553"/>
    </source>
</evidence>